<dbReference type="PANTHER" id="PTHR13361:SF1">
    <property type="entry name" value="WW DOMAIN-BINDING PROTEIN 11"/>
    <property type="match status" value="1"/>
</dbReference>
<evidence type="ECO:0000256" key="1">
    <source>
        <dbReference type="SAM" id="MobiDB-lite"/>
    </source>
</evidence>
<reference evidence="2" key="1">
    <citation type="submission" date="2022-08" db="EMBL/GenBank/DDBJ databases">
        <authorList>
            <consortium name="DOE Joint Genome Institute"/>
            <person name="Min B."/>
            <person name="Riley R."/>
            <person name="Sierra-Patev S."/>
            <person name="Naranjo-Ortiz M."/>
            <person name="Looney B."/>
            <person name="Konkel Z."/>
            <person name="Slot J.C."/>
            <person name="Sakamoto Y."/>
            <person name="Steenwyk J.L."/>
            <person name="Rokas A."/>
            <person name="Carro J."/>
            <person name="Camarero S."/>
            <person name="Ferreira P."/>
            <person name="Molpeceres G."/>
            <person name="Ruiz-Duenas F.J."/>
            <person name="Serrano A."/>
            <person name="Henrissat B."/>
            <person name="Drula E."/>
            <person name="Hughes K.W."/>
            <person name="Mata J.L."/>
            <person name="Ishikawa N.K."/>
            <person name="Vargas-Isla R."/>
            <person name="Ushijima S."/>
            <person name="Smith C.A."/>
            <person name="Ahrendt S."/>
            <person name="Andreopoulos W."/>
            <person name="He G."/>
            <person name="Labutti K."/>
            <person name="Lipzen A."/>
            <person name="Ng V."/>
            <person name="Sandor L."/>
            <person name="Barry K."/>
            <person name="Martinez A.T."/>
            <person name="Xiao Y."/>
            <person name="Gibbons J.G."/>
            <person name="Terashima K."/>
            <person name="Hibbett D.S."/>
            <person name="Grigoriev I.V."/>
        </authorList>
    </citation>
    <scope>NUCLEOTIDE SEQUENCE</scope>
    <source>
        <strain evidence="2">TFB9207</strain>
    </source>
</reference>
<feature type="compositionally biased region" description="Pro residues" evidence="1">
    <location>
        <begin position="136"/>
        <end position="146"/>
    </location>
</feature>
<evidence type="ECO:0000313" key="3">
    <source>
        <dbReference type="Proteomes" id="UP001163846"/>
    </source>
</evidence>
<feature type="compositionally biased region" description="Basic and acidic residues" evidence="1">
    <location>
        <begin position="35"/>
        <end position="74"/>
    </location>
</feature>
<proteinExistence type="predicted"/>
<feature type="compositionally biased region" description="Basic and acidic residues" evidence="1">
    <location>
        <begin position="1"/>
        <end position="10"/>
    </location>
</feature>
<feature type="compositionally biased region" description="Polar residues" evidence="1">
    <location>
        <begin position="355"/>
        <end position="368"/>
    </location>
</feature>
<dbReference type="PANTHER" id="PTHR13361">
    <property type="entry name" value="WW DOMAIN-BINDING PROTEIN 11"/>
    <property type="match status" value="1"/>
</dbReference>
<feature type="region of interest" description="Disordered" evidence="1">
    <location>
        <begin position="1"/>
        <end position="392"/>
    </location>
</feature>
<feature type="compositionally biased region" description="Pro residues" evidence="1">
    <location>
        <begin position="98"/>
        <end position="120"/>
    </location>
</feature>
<name>A0AA38PK12_9AGAR</name>
<organism evidence="2 3">
    <name type="scientific">Lentinula raphanica</name>
    <dbReference type="NCBI Taxonomy" id="153919"/>
    <lineage>
        <taxon>Eukaryota</taxon>
        <taxon>Fungi</taxon>
        <taxon>Dikarya</taxon>
        <taxon>Basidiomycota</taxon>
        <taxon>Agaricomycotina</taxon>
        <taxon>Agaricomycetes</taxon>
        <taxon>Agaricomycetidae</taxon>
        <taxon>Agaricales</taxon>
        <taxon>Marasmiineae</taxon>
        <taxon>Omphalotaceae</taxon>
        <taxon>Lentinula</taxon>
    </lineage>
</organism>
<sequence>MASNARDVERNVFILDEAEEEELDWGDEDDEDEDLAAREEAERARQKAESVLLRDRTERTMLQEVVSRWEERLDSNQQNPPIATETPQSFQRRRIRPLPRPSQSPASSPSPHPAPAPHPSPSERLGDSSLAAPEAKLPPPALPAYLPPSEDSGELSPAGPEAQSTSPTLTAIPEAQSTPPTFPAPTPENSGDVAQAAPSPAPSAPAPSSEGSGDVTPAAPEAKMPSPPTPVRSPGPPAPPTSSEGSGDVTPAAPEAKMPSPPTPVRSPGPPAPPTSSEGSEHVIPSASEANMESSASPAPPPSSEGPGDASEAKMPSLPAPGPPAPLPAPEAMIQSFAPPASPPSSSSTEGTGGVTSNVPAHPSSSGAAQVLSAPLKPPQHTLRVSPPPDRPLWILPPPTTNLWEPNSKYFTLVDDTWYADESSLCPAGYVYREREGGFLRHDRGPTSPPLPPTTSRSLRDSDVIVIDDVEVNPVVASGSADHPIAIDVDIDGGVPMDVDPPQVSYSKNGDGNKGDGDYTMADLPSGQSVSNDNDNEDDEDEDEDDEDEDEEDEGIAFDMTEEQHQLAEWIKDHHVPTWGPGPYHIYHVRCKRGFERTTVKRINDDIASETITLNLIRAAFISQYPGGFYLQARSMLPGNTPLALYLNLIPNLIYPRGKRISVRQGTLNNPPSTISQLREEWDQLGLGMPLHTLVDDLSGTEDSKRRFYANSFRPGTWVVPTKGRYRGDMGLVVVDDFDEIDESTECLVLFIPRPQFNINHPLYPNKFSHKPSMQAQPASEEVHDQNIPSVRDSRFELPDFEEAGFPLPVEPRIPKMTVSAKYRTGKRPLRVTFGFDFQKNVEVQWKSFCSLYPELKDVNFEARCSQQCETPFTCQHQPHYRKRFMFDKVVIRGGLALVRHQLSDLEMAESIDDLTLKTFTQYPVPDILLDRLPPPRTWSFIAGETVIYVPEGSGLEEVKKGEEGIIQRDGLLECEVLFSHSQANVSILKRHLRKNWRLGQIVELSPHSPSVVLRTREQLGYSGVSTLNEDHFTPASQTGLITKVKLDQLDVWLTEINSICTVHPNSVREVAASANTSSQESAFQPKLTNLGATLALKPSLLAIQKIGNLDQKADLADFADSFITREVNRFDLRRSEHGVQSRTSTVTSVDEMISFLNPTIRSTLLGYIATEGTVPRTEYTGRIPWLHVEVKPISGERKGYLGRVFDVKSEWKNTKSGLLVLIRFQNPSLIGNLDEWYDYDQLRRVDNGGFIHESTFTKQTSSYFNFRMGYLPRHLETEATAINLSSTLDRADGSRTPKGHWADVDYSLPAWDPSSHTPNPYASSSASASAPPPPKHWILDPRICQGLAGREIWVNVRSEKDAVRVSLHVGSSGEIVISAQDDHVGGRKVNVATHEVNPQAILSNPRCSKVTKGHSASGLYIICEGEHTGKLVRRANYFAQENLWVLQVMRPVFRPDLRKQFSVEIDSSDPVLKRIPGNALAMVHESRSDAEAGNKVMCIVRKAAGGNTNGYDIDGHGRIIKQGR</sequence>
<feature type="region of interest" description="Disordered" evidence="1">
    <location>
        <begin position="487"/>
        <end position="553"/>
    </location>
</feature>
<feature type="compositionally biased region" description="Low complexity" evidence="1">
    <location>
        <begin position="285"/>
        <end position="297"/>
    </location>
</feature>
<feature type="compositionally biased region" description="Pro residues" evidence="1">
    <location>
        <begin position="259"/>
        <end position="274"/>
    </location>
</feature>
<accession>A0AA38PK12</accession>
<feature type="compositionally biased region" description="Polar residues" evidence="1">
    <location>
        <begin position="162"/>
        <end position="179"/>
    </location>
</feature>
<evidence type="ECO:0008006" key="4">
    <source>
        <dbReference type="Google" id="ProtNLM"/>
    </source>
</evidence>
<evidence type="ECO:0000313" key="2">
    <source>
        <dbReference type="EMBL" id="KAJ3844373.1"/>
    </source>
</evidence>
<feature type="compositionally biased region" description="Acidic residues" evidence="1">
    <location>
        <begin position="16"/>
        <end position="34"/>
    </location>
</feature>
<gene>
    <name evidence="2" type="ORF">F5878DRAFT_655886</name>
</gene>
<dbReference type="EMBL" id="MU805954">
    <property type="protein sequence ID" value="KAJ3844373.1"/>
    <property type="molecule type" value="Genomic_DNA"/>
</dbReference>
<feature type="compositionally biased region" description="Polar residues" evidence="1">
    <location>
        <begin position="75"/>
        <end position="90"/>
    </location>
</feature>
<dbReference type="GO" id="GO:0005681">
    <property type="term" value="C:spliceosomal complex"/>
    <property type="evidence" value="ECO:0007669"/>
    <property type="project" value="TreeGrafter"/>
</dbReference>
<feature type="compositionally biased region" description="Pro residues" evidence="1">
    <location>
        <begin position="318"/>
        <end position="329"/>
    </location>
</feature>
<feature type="compositionally biased region" description="Acidic residues" evidence="1">
    <location>
        <begin position="534"/>
        <end position="553"/>
    </location>
</feature>
<protein>
    <recommendedName>
        <fullName evidence="4">Chromatin elongation factor spt5</fullName>
    </recommendedName>
</protein>
<keyword evidence="3" id="KW-1185">Reference proteome</keyword>
<comment type="caution">
    <text evidence="2">The sequence shown here is derived from an EMBL/GenBank/DDBJ whole genome shotgun (WGS) entry which is preliminary data.</text>
</comment>
<feature type="compositionally biased region" description="Pro residues" evidence="1">
    <location>
        <begin position="225"/>
        <end position="240"/>
    </location>
</feature>
<dbReference type="Proteomes" id="UP001163846">
    <property type="component" value="Unassembled WGS sequence"/>
</dbReference>